<dbReference type="Proteomes" id="UP000238701">
    <property type="component" value="Unassembled WGS sequence"/>
</dbReference>
<feature type="transmembrane region" description="Helical" evidence="1">
    <location>
        <begin position="13"/>
        <end position="33"/>
    </location>
</feature>
<proteinExistence type="predicted"/>
<sequence length="207" mass="23166">MAQRHSTTPMSDWINLFGPVVIILILVLLGFWAQSRQKRNEVLEQWIALGKCGPAESFLGTLDIAEHRPGLIRLAKSSQKTKWLQFQYRWLTGLSEQATWDEVLFDGSRGAIELKRKEKVTSFPFSKFSAIRMREISQGEAGSLWHMEFLAVEGKNVLFATSARGNRRVGFENSAGLALAISAITSLPVHVVMAGNVWTPGWPPKTL</sequence>
<accession>A0A2U3KMV4</accession>
<name>A0A2U3KMV4_9BACT</name>
<keyword evidence="1" id="KW-0812">Transmembrane</keyword>
<evidence type="ECO:0000256" key="1">
    <source>
        <dbReference type="SAM" id="Phobius"/>
    </source>
</evidence>
<keyword evidence="1" id="KW-0472">Membrane</keyword>
<gene>
    <name evidence="2" type="ORF">SBA1_340035</name>
</gene>
<evidence type="ECO:0000313" key="2">
    <source>
        <dbReference type="EMBL" id="SPF40994.1"/>
    </source>
</evidence>
<evidence type="ECO:0000313" key="3">
    <source>
        <dbReference type="Proteomes" id="UP000238701"/>
    </source>
</evidence>
<keyword evidence="1" id="KW-1133">Transmembrane helix</keyword>
<dbReference type="EMBL" id="OMOD01000127">
    <property type="protein sequence ID" value="SPF40994.1"/>
    <property type="molecule type" value="Genomic_DNA"/>
</dbReference>
<dbReference type="AlphaFoldDB" id="A0A2U3KMV4"/>
<organism evidence="2 3">
    <name type="scientific">Candidatus Sulfotelmatobacter kueseliae</name>
    <dbReference type="NCBI Taxonomy" id="2042962"/>
    <lineage>
        <taxon>Bacteria</taxon>
        <taxon>Pseudomonadati</taxon>
        <taxon>Acidobacteriota</taxon>
        <taxon>Terriglobia</taxon>
        <taxon>Terriglobales</taxon>
        <taxon>Candidatus Korobacteraceae</taxon>
        <taxon>Candidatus Sulfotelmatobacter</taxon>
    </lineage>
</organism>
<protein>
    <submittedName>
        <fullName evidence="2">Uncharacterized protein</fullName>
    </submittedName>
</protein>
<reference evidence="3" key="1">
    <citation type="submission" date="2018-02" db="EMBL/GenBank/DDBJ databases">
        <authorList>
            <person name="Hausmann B."/>
        </authorList>
    </citation>
    <scope>NUCLEOTIDE SEQUENCE [LARGE SCALE GENOMIC DNA]</scope>
    <source>
        <strain evidence="3">Peat soil MAG SbA1</strain>
    </source>
</reference>